<feature type="non-terminal residue" evidence="1">
    <location>
        <position position="106"/>
    </location>
</feature>
<organism evidence="1 2">
    <name type="scientific">Chaenocephalus aceratus</name>
    <name type="common">Blackfin icefish</name>
    <name type="synonym">Chaenichthys aceratus</name>
    <dbReference type="NCBI Taxonomy" id="36190"/>
    <lineage>
        <taxon>Eukaryota</taxon>
        <taxon>Metazoa</taxon>
        <taxon>Chordata</taxon>
        <taxon>Craniata</taxon>
        <taxon>Vertebrata</taxon>
        <taxon>Euteleostomi</taxon>
        <taxon>Actinopterygii</taxon>
        <taxon>Neopterygii</taxon>
        <taxon>Teleostei</taxon>
        <taxon>Neoteleostei</taxon>
        <taxon>Acanthomorphata</taxon>
        <taxon>Eupercaria</taxon>
        <taxon>Perciformes</taxon>
        <taxon>Notothenioidei</taxon>
        <taxon>Channichthyidae</taxon>
        <taxon>Chaenocephalus</taxon>
    </lineage>
</organism>
<comment type="caution">
    <text evidence="1">The sequence shown here is derived from an EMBL/GenBank/DDBJ whole genome shotgun (WGS) entry which is preliminary data.</text>
</comment>
<evidence type="ECO:0000313" key="2">
    <source>
        <dbReference type="Proteomes" id="UP001057452"/>
    </source>
</evidence>
<accession>A0ACB9XIY4</accession>
<sequence>TPPLLPPSRCTNTADRRWRRCHDTVACRPTNPSQSASQQAPSYPLGVNLHLNPHCLPAHPSTPALCTLYYRPPLPPQALRVTLSSLTPPPLPHSITGIGLNSHRAA</sequence>
<dbReference type="Proteomes" id="UP001057452">
    <property type="component" value="Chromosome 5"/>
</dbReference>
<name>A0ACB9XIY4_CHAAC</name>
<proteinExistence type="predicted"/>
<reference evidence="1" key="1">
    <citation type="submission" date="2022-05" db="EMBL/GenBank/DDBJ databases">
        <title>Chromosome-level genome of Chaenocephalus aceratus.</title>
        <authorList>
            <person name="Park H."/>
        </authorList>
    </citation>
    <scope>NUCLEOTIDE SEQUENCE</scope>
    <source>
        <strain evidence="1">KU_202001</strain>
    </source>
</reference>
<evidence type="ECO:0000313" key="1">
    <source>
        <dbReference type="EMBL" id="KAI4826696.1"/>
    </source>
</evidence>
<protein>
    <submittedName>
        <fullName evidence="1">Uncharacterized protein</fullName>
    </submittedName>
</protein>
<gene>
    <name evidence="1" type="ORF">KUCAC02_030130</name>
</gene>
<keyword evidence="2" id="KW-1185">Reference proteome</keyword>
<dbReference type="EMBL" id="CM043789">
    <property type="protein sequence ID" value="KAI4826696.1"/>
    <property type="molecule type" value="Genomic_DNA"/>
</dbReference>
<feature type="non-terminal residue" evidence="1">
    <location>
        <position position="1"/>
    </location>
</feature>